<feature type="transmembrane region" description="Helical" evidence="1">
    <location>
        <begin position="46"/>
        <end position="62"/>
    </location>
</feature>
<organism evidence="3 4">
    <name type="scientific">Luteolibacter arcticus</name>
    <dbReference type="NCBI Taxonomy" id="1581411"/>
    <lineage>
        <taxon>Bacteria</taxon>
        <taxon>Pseudomonadati</taxon>
        <taxon>Verrucomicrobiota</taxon>
        <taxon>Verrucomicrobiia</taxon>
        <taxon>Verrucomicrobiales</taxon>
        <taxon>Verrucomicrobiaceae</taxon>
        <taxon>Luteolibacter</taxon>
    </lineage>
</organism>
<name>A0ABT3GQ75_9BACT</name>
<evidence type="ECO:0000259" key="2">
    <source>
        <dbReference type="Pfam" id="PF04892"/>
    </source>
</evidence>
<comment type="caution">
    <text evidence="3">The sequence shown here is derived from an EMBL/GenBank/DDBJ whole genome shotgun (WGS) entry which is preliminary data.</text>
</comment>
<feature type="transmembrane region" description="Helical" evidence="1">
    <location>
        <begin position="69"/>
        <end position="87"/>
    </location>
</feature>
<feature type="domain" description="VanZ-like" evidence="2">
    <location>
        <begin position="38"/>
        <end position="122"/>
    </location>
</feature>
<proteinExistence type="predicted"/>
<dbReference type="EMBL" id="JAPDDT010000015">
    <property type="protein sequence ID" value="MCW1925658.1"/>
    <property type="molecule type" value="Genomic_DNA"/>
</dbReference>
<keyword evidence="1" id="KW-1133">Transmembrane helix</keyword>
<dbReference type="NCBIfam" id="NF037970">
    <property type="entry name" value="vanZ_1"/>
    <property type="match status" value="1"/>
</dbReference>
<sequence>MRRLTRQPWFWLAAFAIWFGTLWWLSSRVQHFPPGLDFRASDKLLHFGYFFGGAGLFSAFLFRRRPENPNWGLIFALTFLVCFMTGVSDEWHQTKVPGRSGNDPADLAADMLGAMCGALVFRKVHRVLK</sequence>
<dbReference type="Pfam" id="PF04892">
    <property type="entry name" value="VanZ"/>
    <property type="match status" value="1"/>
</dbReference>
<gene>
    <name evidence="3" type="ORF">OKA05_24075</name>
</gene>
<accession>A0ABT3GQ75</accession>
<evidence type="ECO:0000313" key="3">
    <source>
        <dbReference type="EMBL" id="MCW1925658.1"/>
    </source>
</evidence>
<keyword evidence="1" id="KW-0812">Transmembrane</keyword>
<dbReference type="Proteomes" id="UP001320876">
    <property type="component" value="Unassembled WGS sequence"/>
</dbReference>
<dbReference type="RefSeq" id="WP_264489764.1">
    <property type="nucleotide sequence ID" value="NZ_JAPDDT010000015.1"/>
</dbReference>
<keyword evidence="4" id="KW-1185">Reference proteome</keyword>
<keyword evidence="1" id="KW-0472">Membrane</keyword>
<feature type="transmembrane region" description="Helical" evidence="1">
    <location>
        <begin position="9"/>
        <end position="26"/>
    </location>
</feature>
<dbReference type="InterPro" id="IPR006976">
    <property type="entry name" value="VanZ-like"/>
</dbReference>
<evidence type="ECO:0000256" key="1">
    <source>
        <dbReference type="SAM" id="Phobius"/>
    </source>
</evidence>
<evidence type="ECO:0000313" key="4">
    <source>
        <dbReference type="Proteomes" id="UP001320876"/>
    </source>
</evidence>
<protein>
    <submittedName>
        <fullName evidence="3">VanZ family protein</fullName>
    </submittedName>
</protein>
<reference evidence="3 4" key="1">
    <citation type="submission" date="2022-10" db="EMBL/GenBank/DDBJ databases">
        <title>Luteolibacter arcticus strain CCTCC AB 2014275, whole genome shotgun sequencing project.</title>
        <authorList>
            <person name="Zhao G."/>
            <person name="Shen L."/>
        </authorList>
    </citation>
    <scope>NUCLEOTIDE SEQUENCE [LARGE SCALE GENOMIC DNA]</scope>
    <source>
        <strain evidence="3 4">CCTCC AB 2014275</strain>
    </source>
</reference>